<evidence type="ECO:0000313" key="1">
    <source>
        <dbReference type="EMBL" id="KAJ8900923.1"/>
    </source>
</evidence>
<name>A0AAV8UIN2_9RHOD</name>
<sequence length="24" mass="2738">MQVNVRLLQGLPIPGLRTTEKAFR</sequence>
<organism evidence="1 2">
    <name type="scientific">Rhodosorus marinus</name>
    <dbReference type="NCBI Taxonomy" id="101924"/>
    <lineage>
        <taxon>Eukaryota</taxon>
        <taxon>Rhodophyta</taxon>
        <taxon>Stylonematophyceae</taxon>
        <taxon>Stylonematales</taxon>
        <taxon>Stylonemataceae</taxon>
        <taxon>Rhodosorus</taxon>
    </lineage>
</organism>
<accession>A0AAV8UIN2</accession>
<comment type="caution">
    <text evidence="1">The sequence shown here is derived from an EMBL/GenBank/DDBJ whole genome shotgun (WGS) entry which is preliminary data.</text>
</comment>
<protein>
    <submittedName>
        <fullName evidence="1">Uncharacterized protein</fullName>
    </submittedName>
</protein>
<keyword evidence="2" id="KW-1185">Reference proteome</keyword>
<dbReference type="EMBL" id="JAMWBK010000013">
    <property type="protein sequence ID" value="KAJ8900923.1"/>
    <property type="molecule type" value="Genomic_DNA"/>
</dbReference>
<evidence type="ECO:0000313" key="2">
    <source>
        <dbReference type="Proteomes" id="UP001157974"/>
    </source>
</evidence>
<reference evidence="1 2" key="1">
    <citation type="journal article" date="2023" name="Nat. Commun.">
        <title>Origin of minicircular mitochondrial genomes in red algae.</title>
        <authorList>
            <person name="Lee Y."/>
            <person name="Cho C.H."/>
            <person name="Lee Y.M."/>
            <person name="Park S.I."/>
            <person name="Yang J.H."/>
            <person name="West J.A."/>
            <person name="Bhattacharya D."/>
            <person name="Yoon H.S."/>
        </authorList>
    </citation>
    <scope>NUCLEOTIDE SEQUENCE [LARGE SCALE GENOMIC DNA]</scope>
    <source>
        <strain evidence="1 2">CCMP1338</strain>
        <tissue evidence="1">Whole cell</tissue>
    </source>
</reference>
<gene>
    <name evidence="1" type="ORF">NDN08_000221</name>
</gene>
<proteinExistence type="predicted"/>
<dbReference type="Proteomes" id="UP001157974">
    <property type="component" value="Unassembled WGS sequence"/>
</dbReference>
<dbReference type="AlphaFoldDB" id="A0AAV8UIN2"/>